<dbReference type="InterPro" id="IPR043519">
    <property type="entry name" value="NT_sf"/>
</dbReference>
<evidence type="ECO:0000256" key="3">
    <source>
        <dbReference type="ARBA" id="ARBA00010787"/>
    </source>
</evidence>
<dbReference type="GeneID" id="54464244"/>
<comment type="function">
    <text evidence="1">Probable mitochondrial mRNA stabilization factor.</text>
</comment>
<evidence type="ECO:0000256" key="9">
    <source>
        <dbReference type="SAM" id="MobiDB-lite"/>
    </source>
</evidence>
<evidence type="ECO:0000256" key="7">
    <source>
        <dbReference type="ARBA" id="ARBA00023136"/>
    </source>
</evidence>
<dbReference type="OrthoDB" id="107372at2759"/>
<dbReference type="RefSeq" id="XP_033582222.1">
    <property type="nucleotide sequence ID" value="XM_033723351.1"/>
</dbReference>
<organism evidence="10">
    <name type="scientific">Mytilinidion resinicola</name>
    <dbReference type="NCBI Taxonomy" id="574789"/>
    <lineage>
        <taxon>Eukaryota</taxon>
        <taxon>Fungi</taxon>
        <taxon>Dikarya</taxon>
        <taxon>Ascomycota</taxon>
        <taxon>Pezizomycotina</taxon>
        <taxon>Dothideomycetes</taxon>
        <taxon>Pleosporomycetidae</taxon>
        <taxon>Mytilinidiales</taxon>
        <taxon>Mytilinidiaceae</taxon>
        <taxon>Mytilinidion</taxon>
    </lineage>
</organism>
<feature type="compositionally biased region" description="Low complexity" evidence="9">
    <location>
        <begin position="371"/>
        <end position="381"/>
    </location>
</feature>
<evidence type="ECO:0000256" key="8">
    <source>
        <dbReference type="RuleBase" id="RU367062"/>
    </source>
</evidence>
<keyword evidence="11" id="KW-1185">Reference proteome</keyword>
<reference evidence="12" key="3">
    <citation type="submission" date="2025-04" db="UniProtKB">
        <authorList>
            <consortium name="RefSeq"/>
        </authorList>
    </citation>
    <scope>IDENTIFICATION</scope>
    <source>
        <strain evidence="12">CBS 304.34</strain>
    </source>
</reference>
<proteinExistence type="inferred from homology"/>
<evidence type="ECO:0000313" key="10">
    <source>
        <dbReference type="EMBL" id="KAF2815258.1"/>
    </source>
</evidence>
<dbReference type="InterPro" id="IPR040152">
    <property type="entry name" value="Atp25"/>
</dbReference>
<evidence type="ECO:0000256" key="2">
    <source>
        <dbReference type="ARBA" id="ARBA00004443"/>
    </source>
</evidence>
<dbReference type="FunFam" id="3.30.460.10:FF:000044">
    <property type="entry name" value="ATPase synthesis protein 25, mitochondrial"/>
    <property type="match status" value="1"/>
</dbReference>
<dbReference type="PANTHER" id="PTHR28087">
    <property type="entry name" value="ATPASE SYNTHESIS PROTEIN 25, MITOCHONDRIAL"/>
    <property type="match status" value="1"/>
</dbReference>
<dbReference type="AlphaFoldDB" id="A0A6A6Z360"/>
<accession>A0A6A6Z360</accession>
<feature type="region of interest" description="Disordered" evidence="9">
    <location>
        <begin position="55"/>
        <end position="94"/>
    </location>
</feature>
<reference evidence="10 12" key="1">
    <citation type="journal article" date="2020" name="Stud. Mycol.">
        <title>101 Dothideomycetes genomes: a test case for predicting lifestyles and emergence of pathogens.</title>
        <authorList>
            <person name="Haridas S."/>
            <person name="Albert R."/>
            <person name="Binder M."/>
            <person name="Bloem J."/>
            <person name="Labutti K."/>
            <person name="Salamov A."/>
            <person name="Andreopoulos B."/>
            <person name="Baker S."/>
            <person name="Barry K."/>
            <person name="Bills G."/>
            <person name="Bluhm B."/>
            <person name="Cannon C."/>
            <person name="Castanera R."/>
            <person name="Culley D."/>
            <person name="Daum C."/>
            <person name="Ezra D."/>
            <person name="Gonzalez J."/>
            <person name="Henrissat B."/>
            <person name="Kuo A."/>
            <person name="Liang C."/>
            <person name="Lipzen A."/>
            <person name="Lutzoni F."/>
            <person name="Magnuson J."/>
            <person name="Mondo S."/>
            <person name="Nolan M."/>
            <person name="Ohm R."/>
            <person name="Pangilinan J."/>
            <person name="Park H.-J."/>
            <person name="Ramirez L."/>
            <person name="Alfaro M."/>
            <person name="Sun H."/>
            <person name="Tritt A."/>
            <person name="Yoshinaga Y."/>
            <person name="Zwiers L.-H."/>
            <person name="Turgeon B."/>
            <person name="Goodwin S."/>
            <person name="Spatafora J."/>
            <person name="Crous P."/>
            <person name="Grigoriev I."/>
        </authorList>
    </citation>
    <scope>NUCLEOTIDE SEQUENCE</scope>
    <source>
        <strain evidence="10 12">CBS 304.34</strain>
    </source>
</reference>
<dbReference type="Proteomes" id="UP000504636">
    <property type="component" value="Unplaced"/>
</dbReference>
<evidence type="ECO:0000256" key="4">
    <source>
        <dbReference type="ARBA" id="ARBA00022792"/>
    </source>
</evidence>
<comment type="similarity">
    <text evidence="3 8">Belongs to the ATP25 family.</text>
</comment>
<evidence type="ECO:0000256" key="5">
    <source>
        <dbReference type="ARBA" id="ARBA00022946"/>
    </source>
</evidence>
<feature type="compositionally biased region" description="Polar residues" evidence="9">
    <location>
        <begin position="392"/>
        <end position="406"/>
    </location>
</feature>
<keyword evidence="6 8" id="KW-0496">Mitochondrion</keyword>
<name>A0A6A6Z360_9PEZI</name>
<sequence length="780" mass="88093">MSLNHAVASGLRCNGCRYAVIRSFASISGVNLPLRDHSTSCISTASLGQRRTFRATPTHNFPRKTRKSTSNDPFNEEDGLVEGANGPAPEGQEPVPIAWHLHEAPSTHQMPPADLREDVIEKKEVTEEEELASLLEAHSQPAQPVDPNVPWYLQVQRPRDAFDESQPLAHRQRIPELPKNPPPMLEEILQRISVDLGLDDLNLLDLRHLDPPPALGSKLIMIVGTARSEKHLHVSADRFSRWLRSTHKLKPHAAGLLGRNELKLKLRRKARRMRLLANVGGQEMDDKNIDDGIRTGWVCVTVGRVQASEAEEPELPREGFIGFGRRTDGVNIVVQMFTEEKRQEIDLEGLWERILRRADRDQGSELEQEVEQNSQESSPSQIVDALSETDSRSSLPRVSNSQSAQQVRRLHTVGISPHSTAHGFSIFGMTSIQPPHAFVRRPQSTDASTKVLIEPTETQPDDLKGLQYLLKELKAMPVQTAYEALGAGLSDKTSTTFLRDFHELIPDFGRELYHFEAWMDMVVCAVQIEVPGYNIADSDLLLDEIALSGLTPSERIYKTILELRLQDISVRSSQNIPSMPQLERCIQILQEMEALDYKTLTPELMLSFHKHLLVEPSQTSDVDSVSDVQDKTPTLATQLQAQRTELRNFIAIHDLEPMDADIYLDLLRRYGSIRDWVGFHDIWHLLARLQIPRSAEHYITALNLITEAADRDMAQEALRTMTPDMVTERPPVDCVGDLARAMYACVRVAEPRVDEEEVEPGIVDAEWRRLRDWCRRGLAE</sequence>
<dbReference type="PANTHER" id="PTHR28087:SF1">
    <property type="entry name" value="ATPASE SYNTHESIS PROTEIN 25, MITOCHONDRIAL"/>
    <property type="match status" value="1"/>
</dbReference>
<keyword evidence="4 8" id="KW-0999">Mitochondrion inner membrane</keyword>
<evidence type="ECO:0000256" key="6">
    <source>
        <dbReference type="ARBA" id="ARBA00023128"/>
    </source>
</evidence>
<dbReference type="GO" id="GO:0005743">
    <property type="term" value="C:mitochondrial inner membrane"/>
    <property type="evidence" value="ECO:0007669"/>
    <property type="project" value="UniProtKB-SubCell"/>
</dbReference>
<keyword evidence="7 8" id="KW-0472">Membrane</keyword>
<evidence type="ECO:0000313" key="12">
    <source>
        <dbReference type="RefSeq" id="XP_033582222.1"/>
    </source>
</evidence>
<gene>
    <name evidence="10 12" type="ORF">BDZ99DRAFT_495067</name>
</gene>
<evidence type="ECO:0000256" key="1">
    <source>
        <dbReference type="ARBA" id="ARBA00003470"/>
    </source>
</evidence>
<keyword evidence="5 8" id="KW-0809">Transit peptide</keyword>
<comment type="function">
    <text evidence="8">Mitochondrial mRNA stabilization factor.</text>
</comment>
<evidence type="ECO:0000313" key="11">
    <source>
        <dbReference type="Proteomes" id="UP000504636"/>
    </source>
</evidence>
<reference evidence="12" key="2">
    <citation type="submission" date="2020-04" db="EMBL/GenBank/DDBJ databases">
        <authorList>
            <consortium name="NCBI Genome Project"/>
        </authorList>
    </citation>
    <scope>NUCLEOTIDE SEQUENCE</scope>
    <source>
        <strain evidence="12">CBS 304.34</strain>
    </source>
</reference>
<dbReference type="Gene3D" id="3.30.460.10">
    <property type="entry name" value="Beta Polymerase, domain 2"/>
    <property type="match status" value="1"/>
</dbReference>
<feature type="region of interest" description="Disordered" evidence="9">
    <location>
        <begin position="362"/>
        <end position="408"/>
    </location>
</feature>
<dbReference type="GO" id="GO:0140053">
    <property type="term" value="P:mitochondrial gene expression"/>
    <property type="evidence" value="ECO:0007669"/>
    <property type="project" value="UniProtKB-UniRule"/>
</dbReference>
<dbReference type="GO" id="GO:0048255">
    <property type="term" value="P:mRNA stabilization"/>
    <property type="evidence" value="ECO:0007669"/>
    <property type="project" value="TreeGrafter"/>
</dbReference>
<protein>
    <recommendedName>
        <fullName evidence="8">ATPase synthesis protein 25</fullName>
    </recommendedName>
</protein>
<comment type="subcellular location">
    <subcellularLocation>
        <location evidence="2 8">Mitochondrion inner membrane</location>
        <topology evidence="2 8">Peripheral membrane protein</topology>
        <orientation evidence="2 8">Matrix side</orientation>
    </subcellularLocation>
</comment>
<dbReference type="EMBL" id="MU003694">
    <property type="protein sequence ID" value="KAF2815258.1"/>
    <property type="molecule type" value="Genomic_DNA"/>
</dbReference>